<evidence type="ECO:0000259" key="2">
    <source>
        <dbReference type="Pfam" id="PF03372"/>
    </source>
</evidence>
<dbReference type="EMBL" id="BQNZ01000003">
    <property type="protein sequence ID" value="GKH73262.1"/>
    <property type="molecule type" value="Genomic_DNA"/>
</dbReference>
<keyword evidence="3" id="KW-0378">Hydrolase</keyword>
<feature type="signal peptide" evidence="1">
    <location>
        <begin position="1"/>
        <end position="33"/>
    </location>
</feature>
<dbReference type="AlphaFoldDB" id="A0AA37K8N0"/>
<protein>
    <submittedName>
        <fullName evidence="3">Endonuclease</fullName>
    </submittedName>
</protein>
<evidence type="ECO:0000313" key="3">
    <source>
        <dbReference type="EMBL" id="GKH73262.1"/>
    </source>
</evidence>
<proteinExistence type="predicted"/>
<dbReference type="Proteomes" id="UP001055114">
    <property type="component" value="Unassembled WGS sequence"/>
</dbReference>
<evidence type="ECO:0000313" key="4">
    <source>
        <dbReference type="Proteomes" id="UP001055114"/>
    </source>
</evidence>
<gene>
    <name evidence="3" type="ORF">CE91St3_31250</name>
</gene>
<dbReference type="InterPro" id="IPR005135">
    <property type="entry name" value="Endo/exonuclease/phosphatase"/>
</dbReference>
<dbReference type="Pfam" id="PF03372">
    <property type="entry name" value="Exo_endo_phos"/>
    <property type="match status" value="1"/>
</dbReference>
<organism evidence="3 4">
    <name type="scientific">Parabacteroides merdae</name>
    <dbReference type="NCBI Taxonomy" id="46503"/>
    <lineage>
        <taxon>Bacteria</taxon>
        <taxon>Pseudomonadati</taxon>
        <taxon>Bacteroidota</taxon>
        <taxon>Bacteroidia</taxon>
        <taxon>Bacteroidales</taxon>
        <taxon>Tannerellaceae</taxon>
        <taxon>Parabacteroides</taxon>
    </lineage>
</organism>
<sequence>MGIEITYRKKQDAMKKVIFLLFCLLVLSAWSNAENADDTFTVYQMNLWHEGSKVPNGYQGILDVLDEVDADVVFLCEIRNFNGKMFMPRILEDLKKRGKHYYGETLGMVVGLLTKYKPDQFVKCCIVPGDEGRAMLKATVTIAGQPISFYSCHLDYLHYECFMPRGYSGMSWSKMDAPVIDENAVLKANRLSYRDESIAAFIQDAQVEIDKGIPVVMGGDFNEPSHLDWQADTKDLWDHNGAIINWDCSVMLQKAGFRDSYREKYPDPVLYPGFTFPAGNKLAEDAKLERLAWAPDVDERDRIDFIYYYPTNASLLLEENIIIGPSESVIRGKVRKCDSKDRFFTPKGIWPTDHKGNLATFKVVVGN</sequence>
<accession>A0AA37K8N0</accession>
<dbReference type="PANTHER" id="PTHR41349">
    <property type="match status" value="1"/>
</dbReference>
<dbReference type="PANTHER" id="PTHR41349:SF1">
    <property type="entry name" value="PROTEIN CBG08683"/>
    <property type="match status" value="1"/>
</dbReference>
<reference evidence="3" key="1">
    <citation type="submission" date="2022-01" db="EMBL/GenBank/DDBJ databases">
        <title>Novel bile acid biosynthetic pathways are enriched in the microbiome of centenarians.</title>
        <authorList>
            <person name="Sato Y."/>
            <person name="Atarashi K."/>
            <person name="Plichta R.D."/>
            <person name="Arai Y."/>
            <person name="Sasajima S."/>
            <person name="Kearney M.S."/>
            <person name="Suda W."/>
            <person name="Takeshita K."/>
            <person name="Sasaki T."/>
            <person name="Okamoto S."/>
            <person name="Skelly N.A."/>
            <person name="Okamura Y."/>
            <person name="Vlamakis H."/>
            <person name="Li Y."/>
            <person name="Tanoue T."/>
            <person name="Takei H."/>
            <person name="Nittono H."/>
            <person name="Narushima S."/>
            <person name="Irie J."/>
            <person name="Itoh H."/>
            <person name="Moriya K."/>
            <person name="Sugiura Y."/>
            <person name="Suematsu M."/>
            <person name="Moritoki N."/>
            <person name="Shibata S."/>
            <person name="Littman R.D."/>
            <person name="Fischbach A.M."/>
            <person name="Uwamino Y."/>
            <person name="Inoue T."/>
            <person name="Honda A."/>
            <person name="Hattori M."/>
            <person name="Murai T."/>
            <person name="Xavier J.R."/>
            <person name="Hirose N."/>
            <person name="Honda K."/>
        </authorList>
    </citation>
    <scope>NUCLEOTIDE SEQUENCE</scope>
    <source>
        <strain evidence="3">CE91-St3</strain>
    </source>
</reference>
<evidence type="ECO:0000256" key="1">
    <source>
        <dbReference type="SAM" id="SignalP"/>
    </source>
</evidence>
<dbReference type="Gene3D" id="3.60.10.10">
    <property type="entry name" value="Endonuclease/exonuclease/phosphatase"/>
    <property type="match status" value="1"/>
</dbReference>
<dbReference type="InterPro" id="IPR036691">
    <property type="entry name" value="Endo/exonu/phosph_ase_sf"/>
</dbReference>
<dbReference type="GO" id="GO:0004519">
    <property type="term" value="F:endonuclease activity"/>
    <property type="evidence" value="ECO:0007669"/>
    <property type="project" value="UniProtKB-KW"/>
</dbReference>
<keyword evidence="3" id="KW-0540">Nuclease</keyword>
<name>A0AA37K8N0_9BACT</name>
<dbReference type="SUPFAM" id="SSF56219">
    <property type="entry name" value="DNase I-like"/>
    <property type="match status" value="1"/>
</dbReference>
<keyword evidence="3" id="KW-0255">Endonuclease</keyword>
<keyword evidence="1" id="KW-0732">Signal</keyword>
<feature type="domain" description="Endonuclease/exonuclease/phosphatase" evidence="2">
    <location>
        <begin position="46"/>
        <end position="354"/>
    </location>
</feature>
<comment type="caution">
    <text evidence="3">The sequence shown here is derived from an EMBL/GenBank/DDBJ whole genome shotgun (WGS) entry which is preliminary data.</text>
</comment>
<feature type="chain" id="PRO_5041270532" evidence="1">
    <location>
        <begin position="34"/>
        <end position="367"/>
    </location>
</feature>